<sequence length="128" mass="14379">MSTTTTTQTQTKVRTRQDVLKDYELHHSASSSRAAPRNPGGLPERPQAAPLNPPGWDTTHRRVPPYRPTNRDPEHYAEVRVYTSTIEQVFIGTMFTGVFTNATAAKVWRASVGRFNDNMFKYAIGGEI</sequence>
<feature type="compositionally biased region" description="Low complexity" evidence="1">
    <location>
        <begin position="1"/>
        <end position="11"/>
    </location>
</feature>
<evidence type="ECO:0000313" key="2">
    <source>
        <dbReference type="EMBL" id="KAK3904164.1"/>
    </source>
</evidence>
<dbReference type="Proteomes" id="UP001303889">
    <property type="component" value="Unassembled WGS sequence"/>
</dbReference>
<reference evidence="2" key="1">
    <citation type="journal article" date="2023" name="Mol. Phylogenet. Evol.">
        <title>Genome-scale phylogeny and comparative genomics of the fungal order Sordariales.</title>
        <authorList>
            <person name="Hensen N."/>
            <person name="Bonometti L."/>
            <person name="Westerberg I."/>
            <person name="Brannstrom I.O."/>
            <person name="Guillou S."/>
            <person name="Cros-Aarteil S."/>
            <person name="Calhoun S."/>
            <person name="Haridas S."/>
            <person name="Kuo A."/>
            <person name="Mondo S."/>
            <person name="Pangilinan J."/>
            <person name="Riley R."/>
            <person name="LaButti K."/>
            <person name="Andreopoulos B."/>
            <person name="Lipzen A."/>
            <person name="Chen C."/>
            <person name="Yan M."/>
            <person name="Daum C."/>
            <person name="Ng V."/>
            <person name="Clum A."/>
            <person name="Steindorff A."/>
            <person name="Ohm R.A."/>
            <person name="Martin F."/>
            <person name="Silar P."/>
            <person name="Natvig D.O."/>
            <person name="Lalanne C."/>
            <person name="Gautier V."/>
            <person name="Ament-Velasquez S.L."/>
            <person name="Kruys A."/>
            <person name="Hutchinson M.I."/>
            <person name="Powell A.J."/>
            <person name="Barry K."/>
            <person name="Miller A.N."/>
            <person name="Grigoriev I.V."/>
            <person name="Debuchy R."/>
            <person name="Gladieux P."/>
            <person name="Hiltunen Thoren M."/>
            <person name="Johannesson H."/>
        </authorList>
    </citation>
    <scope>NUCLEOTIDE SEQUENCE</scope>
    <source>
        <strain evidence="2">CBS 103.79</strain>
    </source>
</reference>
<dbReference type="AlphaFoldDB" id="A0AAN6MNZ2"/>
<gene>
    <name evidence="2" type="ORF">C8A05DRAFT_32052</name>
</gene>
<comment type="caution">
    <text evidence="2">The sequence shown here is derived from an EMBL/GenBank/DDBJ whole genome shotgun (WGS) entry which is preliminary data.</text>
</comment>
<feature type="region of interest" description="Disordered" evidence="1">
    <location>
        <begin position="1"/>
        <end position="74"/>
    </location>
</feature>
<organism evidence="2 3">
    <name type="scientific">Staphylotrichum tortipilum</name>
    <dbReference type="NCBI Taxonomy" id="2831512"/>
    <lineage>
        <taxon>Eukaryota</taxon>
        <taxon>Fungi</taxon>
        <taxon>Dikarya</taxon>
        <taxon>Ascomycota</taxon>
        <taxon>Pezizomycotina</taxon>
        <taxon>Sordariomycetes</taxon>
        <taxon>Sordariomycetidae</taxon>
        <taxon>Sordariales</taxon>
        <taxon>Chaetomiaceae</taxon>
        <taxon>Staphylotrichum</taxon>
    </lineage>
</organism>
<evidence type="ECO:0000256" key="1">
    <source>
        <dbReference type="SAM" id="MobiDB-lite"/>
    </source>
</evidence>
<accession>A0AAN6MNZ2</accession>
<protein>
    <submittedName>
        <fullName evidence="2">Uncharacterized protein</fullName>
    </submittedName>
</protein>
<evidence type="ECO:0000313" key="3">
    <source>
        <dbReference type="Proteomes" id="UP001303889"/>
    </source>
</evidence>
<proteinExistence type="predicted"/>
<feature type="compositionally biased region" description="Basic and acidic residues" evidence="1">
    <location>
        <begin position="15"/>
        <end position="27"/>
    </location>
</feature>
<reference evidence="2" key="2">
    <citation type="submission" date="2023-05" db="EMBL/GenBank/DDBJ databases">
        <authorList>
            <consortium name="Lawrence Berkeley National Laboratory"/>
            <person name="Steindorff A."/>
            <person name="Hensen N."/>
            <person name="Bonometti L."/>
            <person name="Westerberg I."/>
            <person name="Brannstrom I.O."/>
            <person name="Guillou S."/>
            <person name="Cros-Aarteil S."/>
            <person name="Calhoun S."/>
            <person name="Haridas S."/>
            <person name="Kuo A."/>
            <person name="Mondo S."/>
            <person name="Pangilinan J."/>
            <person name="Riley R."/>
            <person name="Labutti K."/>
            <person name="Andreopoulos B."/>
            <person name="Lipzen A."/>
            <person name="Chen C."/>
            <person name="Yanf M."/>
            <person name="Daum C."/>
            <person name="Ng V."/>
            <person name="Clum A."/>
            <person name="Ohm R."/>
            <person name="Martin F."/>
            <person name="Silar P."/>
            <person name="Natvig D."/>
            <person name="Lalanne C."/>
            <person name="Gautier V."/>
            <person name="Ament-Velasquez S.L."/>
            <person name="Kruys A."/>
            <person name="Hutchinson M.I."/>
            <person name="Powell A.J."/>
            <person name="Barry K."/>
            <person name="Miller A.N."/>
            <person name="Grigoriev I.V."/>
            <person name="Debuchy R."/>
            <person name="Gladieux P."/>
            <person name="Thoren M.H."/>
            <person name="Johannesson H."/>
        </authorList>
    </citation>
    <scope>NUCLEOTIDE SEQUENCE</scope>
    <source>
        <strain evidence="2">CBS 103.79</strain>
    </source>
</reference>
<dbReference type="EMBL" id="MU855410">
    <property type="protein sequence ID" value="KAK3904164.1"/>
    <property type="molecule type" value="Genomic_DNA"/>
</dbReference>
<name>A0AAN6MNZ2_9PEZI</name>
<keyword evidence="3" id="KW-1185">Reference proteome</keyword>